<accession>A0A318TAJ7</accession>
<sequence length="328" mass="36626">MLRGIQRILLLGSLAVAGGAAEVEEVRPPTEAPAIAAERLSMSEWLDALAKRDYGVDELRRRISDGTLSTLYVQLAAERRSLQTLQTLVSEKRAVKEALDNTTKNLSAIRAFYADHIRKPWFGNESAYRSPDIIVILGANQPALDQRLAHALPIIQRFNNASVILSGGGRTIVLEAQTMRDYLVQHGVAEDRLIMEPDSLDTVGNAVFSGLAMMKNRMHDGNVLIVTSGFHAPRTLFLFRSILGPRFRIAVSATPSSGADIAARIEHELQEEAIAIRDLLHWPSIAGEPPRPVKEVCDVFYQILLRHKLYESRWDLARRYSDQCKLLR</sequence>
<dbReference type="PANTHER" id="PTHR30336">
    <property type="entry name" value="INNER MEMBRANE PROTEIN, PROBABLE PERMEASE"/>
    <property type="match status" value="1"/>
</dbReference>
<dbReference type="Pfam" id="PF02698">
    <property type="entry name" value="DUF218"/>
    <property type="match status" value="1"/>
</dbReference>
<comment type="caution">
    <text evidence="2">The sequence shown here is derived from an EMBL/GenBank/DDBJ whole genome shotgun (WGS) entry which is preliminary data.</text>
</comment>
<evidence type="ECO:0000313" key="2">
    <source>
        <dbReference type="EMBL" id="PYE87858.1"/>
    </source>
</evidence>
<feature type="domain" description="DUF218" evidence="1">
    <location>
        <begin position="132"/>
        <end position="260"/>
    </location>
</feature>
<dbReference type="Proteomes" id="UP000247454">
    <property type="component" value="Unassembled WGS sequence"/>
</dbReference>
<dbReference type="CDD" id="cd06259">
    <property type="entry name" value="YdcF-like"/>
    <property type="match status" value="1"/>
</dbReference>
<name>A0A318TAJ7_9HYPH</name>
<protein>
    <submittedName>
        <fullName evidence="2">DUF218 domain-containing protein</fullName>
    </submittedName>
</protein>
<dbReference type="AlphaFoldDB" id="A0A318TAJ7"/>
<reference evidence="2 3" key="1">
    <citation type="submission" date="2018-06" db="EMBL/GenBank/DDBJ databases">
        <title>Genomic Encyclopedia of Type Strains, Phase III (KMG-III): the genomes of soil and plant-associated and newly described type strains.</title>
        <authorList>
            <person name="Whitman W."/>
        </authorList>
    </citation>
    <scope>NUCLEOTIDE SEQUENCE [LARGE SCALE GENOMIC DNA]</scope>
    <source>
        <strain evidence="2 3">ORS 1419</strain>
    </source>
</reference>
<dbReference type="Gene3D" id="3.40.50.620">
    <property type="entry name" value="HUPs"/>
    <property type="match status" value="1"/>
</dbReference>
<dbReference type="InterPro" id="IPR014729">
    <property type="entry name" value="Rossmann-like_a/b/a_fold"/>
</dbReference>
<gene>
    <name evidence="2" type="ORF">C7477_11043</name>
</gene>
<dbReference type="GO" id="GO:0005886">
    <property type="term" value="C:plasma membrane"/>
    <property type="evidence" value="ECO:0007669"/>
    <property type="project" value="TreeGrafter"/>
</dbReference>
<evidence type="ECO:0000259" key="1">
    <source>
        <dbReference type="Pfam" id="PF02698"/>
    </source>
</evidence>
<evidence type="ECO:0000313" key="3">
    <source>
        <dbReference type="Proteomes" id="UP000247454"/>
    </source>
</evidence>
<organism evidence="2 3">
    <name type="scientific">Phyllobacterium leguminum</name>
    <dbReference type="NCBI Taxonomy" id="314237"/>
    <lineage>
        <taxon>Bacteria</taxon>
        <taxon>Pseudomonadati</taxon>
        <taxon>Pseudomonadota</taxon>
        <taxon>Alphaproteobacteria</taxon>
        <taxon>Hyphomicrobiales</taxon>
        <taxon>Phyllobacteriaceae</taxon>
        <taxon>Phyllobacterium</taxon>
    </lineage>
</organism>
<dbReference type="InterPro" id="IPR003848">
    <property type="entry name" value="DUF218"/>
</dbReference>
<dbReference type="PANTHER" id="PTHR30336:SF20">
    <property type="entry name" value="DUF218 DOMAIN-CONTAINING PROTEIN"/>
    <property type="match status" value="1"/>
</dbReference>
<dbReference type="InterPro" id="IPR051599">
    <property type="entry name" value="Cell_Envelope_Assoc"/>
</dbReference>
<proteinExistence type="predicted"/>
<keyword evidence="3" id="KW-1185">Reference proteome</keyword>
<dbReference type="EMBL" id="QJTF01000010">
    <property type="protein sequence ID" value="PYE87858.1"/>
    <property type="molecule type" value="Genomic_DNA"/>
</dbReference>